<dbReference type="Pfam" id="PF05545">
    <property type="entry name" value="FixQ"/>
    <property type="match status" value="1"/>
</dbReference>
<evidence type="ECO:0000313" key="3">
    <source>
        <dbReference type="EMBL" id="MDP2538292.1"/>
    </source>
</evidence>
<evidence type="ECO:0000313" key="4">
    <source>
        <dbReference type="Proteomes" id="UP001177258"/>
    </source>
</evidence>
<dbReference type="InterPro" id="IPR014107">
    <property type="entry name" value="Cyt_c_oxidase_cbb3_CcoQ"/>
</dbReference>
<evidence type="ECO:0000313" key="5">
    <source>
        <dbReference type="Proteomes" id="UP001240777"/>
    </source>
</evidence>
<organism evidence="3 4">
    <name type="scientific">Helicobacter cappadocius</name>
    <dbReference type="NCBI Taxonomy" id="3063998"/>
    <lineage>
        <taxon>Bacteria</taxon>
        <taxon>Pseudomonadati</taxon>
        <taxon>Campylobacterota</taxon>
        <taxon>Epsilonproteobacteria</taxon>
        <taxon>Campylobacterales</taxon>
        <taxon>Helicobacteraceae</taxon>
        <taxon>Helicobacter</taxon>
    </lineage>
</organism>
<dbReference type="Proteomes" id="UP001240777">
    <property type="component" value="Unassembled WGS sequence"/>
</dbReference>
<comment type="caution">
    <text evidence="3">The sequence shown here is derived from an EMBL/GenBank/DDBJ whole genome shotgun (WGS) entry which is preliminary data.</text>
</comment>
<keyword evidence="1" id="KW-0472">Membrane</keyword>
<dbReference type="Proteomes" id="UP001177258">
    <property type="component" value="Unassembled WGS sequence"/>
</dbReference>
<gene>
    <name evidence="2" type="ORF">Q5I04_00630</name>
    <name evidence="3" type="ORF">Q5I06_00630</name>
</gene>
<dbReference type="EMBL" id="JAUPEV010000001">
    <property type="protein sequence ID" value="MDO7252425.1"/>
    <property type="molecule type" value="Genomic_DNA"/>
</dbReference>
<reference evidence="2 4" key="3">
    <citation type="journal article" date="2024" name="Syst. Appl. Microbiol.">
        <title>Helicobacter cappadocius sp. nov., from lizards: The first psychrotrophic Helicobacter species.</title>
        <authorList>
            <person name="Aydin F."/>
            <person name="Tarhane S."/>
            <person name="Karakaya E."/>
            <person name="Abay S."/>
            <person name="Kayman T."/>
            <person name="Guran O."/>
            <person name="Bozkurt E."/>
            <person name="Uzum N."/>
            <person name="Avci A."/>
            <person name="Olgun K."/>
            <person name="Jablonski D."/>
            <person name="Guran C."/>
            <person name="Burcin Saticioglu I."/>
        </authorList>
    </citation>
    <scope>NUCLEOTIDE SEQUENCE [LARGE SCALE GENOMIC DNA]</scope>
    <source>
        <strain evidence="2">Faydin-H75</strain>
        <strain evidence="4">faydin-H76</strain>
    </source>
</reference>
<keyword evidence="5" id="KW-1185">Reference proteome</keyword>
<proteinExistence type="predicted"/>
<evidence type="ECO:0000256" key="1">
    <source>
        <dbReference type="SAM" id="Phobius"/>
    </source>
</evidence>
<dbReference type="NCBIfam" id="TIGR02736">
    <property type="entry name" value="cbb3_Q_epsi"/>
    <property type="match status" value="1"/>
</dbReference>
<dbReference type="RefSeq" id="WP_305516267.1">
    <property type="nucleotide sequence ID" value="NZ_JAUPEV010000001.1"/>
</dbReference>
<dbReference type="AlphaFoldDB" id="A0AA90PH95"/>
<keyword evidence="1" id="KW-0812">Transmembrane</keyword>
<evidence type="ECO:0000313" key="2">
    <source>
        <dbReference type="EMBL" id="MDO7252425.1"/>
    </source>
</evidence>
<keyword evidence="1" id="KW-1133">Transmembrane helix</keyword>
<feature type="transmembrane region" description="Helical" evidence="1">
    <location>
        <begin position="12"/>
        <end position="34"/>
    </location>
</feature>
<dbReference type="EMBL" id="JAUYZK010000001">
    <property type="protein sequence ID" value="MDP2538292.1"/>
    <property type="molecule type" value="Genomic_DNA"/>
</dbReference>
<dbReference type="InterPro" id="IPR008621">
    <property type="entry name" value="Cbb3-typ_cyt_oxidase_comp"/>
</dbReference>
<protein>
    <submittedName>
        <fullName evidence="3">Cytochrome c oxidase, cbb3-type, CcoQ subunit</fullName>
    </submittedName>
</protein>
<accession>A0AA90PH95</accession>
<reference evidence="2" key="2">
    <citation type="submission" date="2023-07" db="EMBL/GenBank/DDBJ databases">
        <authorList>
            <person name="Aydin F."/>
            <person name="Tarhane S."/>
            <person name="Saticioglu I.B."/>
            <person name="Karakaya E."/>
            <person name="Abay S."/>
            <person name="Guran O."/>
            <person name="Bozkurt E."/>
            <person name="Uzum N."/>
            <person name="Olgun K."/>
            <person name="Jablonski D."/>
        </authorList>
    </citation>
    <scope>NUCLEOTIDE SEQUENCE</scope>
    <source>
        <strain evidence="2">Faydin-H75</strain>
    </source>
</reference>
<name>A0AA90PH95_9HELI</name>
<reference evidence="3 5" key="1">
    <citation type="submission" date="2023-07" db="EMBL/GenBank/DDBJ databases">
        <title>Unpublished Manusciprt.</title>
        <authorList>
            <person name="Aydin F."/>
            <person name="Tarhane S."/>
            <person name="Saticioglu I.B."/>
            <person name="Karakaya E."/>
            <person name="Abay S."/>
            <person name="Guran O."/>
            <person name="Bozkurt E."/>
            <person name="Uzum N."/>
            <person name="Olgun K."/>
            <person name="Jablonski D."/>
        </authorList>
    </citation>
    <scope>NUCLEOTIDE SEQUENCE</scope>
    <source>
        <strain evidence="5">faydin-H75</strain>
        <strain evidence="3">Faydin-H76</strain>
    </source>
</reference>
<sequence length="69" mass="8119">MNLESLESIRAIAYFVATILLVIFLYTYIVSMYVKQKKGIVDYERYADLALKDNLDDELIEPRENKQNN</sequence>